<dbReference type="EMBL" id="BMDH01000002">
    <property type="protein sequence ID" value="GGI14615.1"/>
    <property type="molecule type" value="Genomic_DNA"/>
</dbReference>
<dbReference type="PANTHER" id="PTHR28259">
    <property type="entry name" value="FLUORIDE EXPORT PROTEIN 1-RELATED"/>
    <property type="match status" value="1"/>
</dbReference>
<dbReference type="HAMAP" id="MF_00454">
    <property type="entry name" value="FluC"/>
    <property type="match status" value="1"/>
</dbReference>
<keyword evidence="6 10" id="KW-0407">Ion channel</keyword>
<evidence type="ECO:0000256" key="8">
    <source>
        <dbReference type="ARBA" id="ARBA00035585"/>
    </source>
</evidence>
<name>A0A8J3EX30_9BIFI</name>
<dbReference type="GO" id="GO:0005886">
    <property type="term" value="C:plasma membrane"/>
    <property type="evidence" value="ECO:0007669"/>
    <property type="project" value="UniProtKB-SubCell"/>
</dbReference>
<reference evidence="11" key="1">
    <citation type="journal article" date="2014" name="Int. J. Syst. Evol. Microbiol.">
        <title>Complete genome sequence of Corynebacterium casei LMG S-19264T (=DSM 44701T), isolated from a smear-ripened cheese.</title>
        <authorList>
            <consortium name="US DOE Joint Genome Institute (JGI-PGF)"/>
            <person name="Walter F."/>
            <person name="Albersmeier A."/>
            <person name="Kalinowski J."/>
            <person name="Ruckert C."/>
        </authorList>
    </citation>
    <scope>NUCLEOTIDE SEQUENCE</scope>
    <source>
        <strain evidence="11">CCM 8606</strain>
    </source>
</reference>
<keyword evidence="10" id="KW-0813">Transport</keyword>
<evidence type="ECO:0000256" key="4">
    <source>
        <dbReference type="ARBA" id="ARBA00022989"/>
    </source>
</evidence>
<keyword evidence="12" id="KW-1185">Reference proteome</keyword>
<evidence type="ECO:0000256" key="3">
    <source>
        <dbReference type="ARBA" id="ARBA00022692"/>
    </source>
</evidence>
<proteinExistence type="inferred from homology"/>
<evidence type="ECO:0000256" key="7">
    <source>
        <dbReference type="ARBA" id="ARBA00035120"/>
    </source>
</evidence>
<dbReference type="AlphaFoldDB" id="A0A8J3EX30"/>
<comment type="caution">
    <text evidence="11">The sequence shown here is derived from an EMBL/GenBank/DDBJ whole genome shotgun (WGS) entry which is preliminary data.</text>
</comment>
<evidence type="ECO:0000256" key="5">
    <source>
        <dbReference type="ARBA" id="ARBA00023136"/>
    </source>
</evidence>
<comment type="catalytic activity">
    <reaction evidence="8">
        <text>fluoride(in) = fluoride(out)</text>
        <dbReference type="Rhea" id="RHEA:76159"/>
        <dbReference type="ChEBI" id="CHEBI:17051"/>
    </reaction>
    <physiologicalReaction direction="left-to-right" evidence="8">
        <dbReference type="Rhea" id="RHEA:76160"/>
    </physiologicalReaction>
</comment>
<keyword evidence="2 10" id="KW-1003">Cell membrane</keyword>
<evidence type="ECO:0000256" key="1">
    <source>
        <dbReference type="ARBA" id="ARBA00004651"/>
    </source>
</evidence>
<dbReference type="GO" id="GO:0140114">
    <property type="term" value="P:cellular detoxification of fluoride"/>
    <property type="evidence" value="ECO:0007669"/>
    <property type="project" value="UniProtKB-UniRule"/>
</dbReference>
<evidence type="ECO:0000256" key="2">
    <source>
        <dbReference type="ARBA" id="ARBA00022475"/>
    </source>
</evidence>
<organism evidence="11 12">
    <name type="scientific">Galliscardovia ingluviei</name>
    <dbReference type="NCBI Taxonomy" id="1769422"/>
    <lineage>
        <taxon>Bacteria</taxon>
        <taxon>Bacillati</taxon>
        <taxon>Actinomycetota</taxon>
        <taxon>Actinomycetes</taxon>
        <taxon>Bifidobacteriales</taxon>
        <taxon>Bifidobacteriaceae</taxon>
        <taxon>Galliscardovia</taxon>
    </lineage>
</organism>
<feature type="transmembrane region" description="Helical" evidence="10">
    <location>
        <begin position="66"/>
        <end position="87"/>
    </location>
</feature>
<gene>
    <name evidence="11" type="primary">crcB2</name>
    <name evidence="10" type="synonym">crcB</name>
    <name evidence="10" type="synonym">fluC</name>
    <name evidence="11" type="ORF">GCM10007377_11820</name>
</gene>
<reference evidence="11" key="2">
    <citation type="submission" date="2020-09" db="EMBL/GenBank/DDBJ databases">
        <authorList>
            <person name="Sun Q."/>
            <person name="Sedlacek I."/>
        </authorList>
    </citation>
    <scope>NUCLEOTIDE SEQUENCE</scope>
    <source>
        <strain evidence="11">CCM 8606</strain>
    </source>
</reference>
<comment type="subcellular location">
    <subcellularLocation>
        <location evidence="1 10">Cell membrane</location>
        <topology evidence="1 10">Multi-pass membrane protein</topology>
    </subcellularLocation>
</comment>
<keyword evidence="4 10" id="KW-1133">Transmembrane helix</keyword>
<sequence>MSKQSHEPQESPLPKPTLLDPMLYVVVFLGGALGTGIRFGLSAYNADIYRSADPLLSGLRNGTLEANLFACLLYAALTAYLAGAPWIANRSKTLASRGLGMGMCGGLSTMSTLALEWFTTSATDHNMPAAAVYAGVTLIAGLIMAAIGVWFGSSLAQWQGLRRETISSNTAREEGDQR</sequence>
<accession>A0A8J3EX30</accession>
<feature type="transmembrane region" description="Helical" evidence="10">
    <location>
        <begin position="99"/>
        <end position="118"/>
    </location>
</feature>
<evidence type="ECO:0000313" key="12">
    <source>
        <dbReference type="Proteomes" id="UP000619536"/>
    </source>
</evidence>
<dbReference type="GO" id="GO:0046872">
    <property type="term" value="F:metal ion binding"/>
    <property type="evidence" value="ECO:0007669"/>
    <property type="project" value="UniProtKB-KW"/>
</dbReference>
<comment type="activity regulation">
    <text evidence="10">Na(+) is not transported, but it plays an essential structural role and its presence is essential for fluoride channel function.</text>
</comment>
<dbReference type="Pfam" id="PF02537">
    <property type="entry name" value="CRCB"/>
    <property type="match status" value="1"/>
</dbReference>
<keyword evidence="10" id="KW-0406">Ion transport</keyword>
<dbReference type="GO" id="GO:0062054">
    <property type="term" value="F:fluoride channel activity"/>
    <property type="evidence" value="ECO:0007669"/>
    <property type="project" value="UniProtKB-UniRule"/>
</dbReference>
<feature type="binding site" evidence="10">
    <location>
        <position position="105"/>
    </location>
    <ligand>
        <name>Na(+)</name>
        <dbReference type="ChEBI" id="CHEBI:29101"/>
        <note>structural</note>
    </ligand>
</feature>
<comment type="similarity">
    <text evidence="7 10">Belongs to the fluoride channel Fluc/FEX (TC 1.A.43) family.</text>
</comment>
<evidence type="ECO:0000256" key="6">
    <source>
        <dbReference type="ARBA" id="ARBA00023303"/>
    </source>
</evidence>
<feature type="binding site" evidence="10">
    <location>
        <position position="108"/>
    </location>
    <ligand>
        <name>Na(+)</name>
        <dbReference type="ChEBI" id="CHEBI:29101"/>
        <note>structural</note>
    </ligand>
</feature>
<protein>
    <recommendedName>
        <fullName evidence="10">Fluoride-specific ion channel FluC</fullName>
    </recommendedName>
</protein>
<dbReference type="PANTHER" id="PTHR28259:SF1">
    <property type="entry name" value="FLUORIDE EXPORT PROTEIN 1-RELATED"/>
    <property type="match status" value="1"/>
</dbReference>
<keyword evidence="10" id="KW-0479">Metal-binding</keyword>
<comment type="function">
    <text evidence="9 10">Fluoride-specific ion channel. Important for reducing fluoride concentration in the cell, thus reducing its toxicity.</text>
</comment>
<dbReference type="InterPro" id="IPR003691">
    <property type="entry name" value="FluC"/>
</dbReference>
<dbReference type="Proteomes" id="UP000619536">
    <property type="component" value="Unassembled WGS sequence"/>
</dbReference>
<keyword evidence="10" id="KW-0915">Sodium</keyword>
<feature type="transmembrane region" description="Helical" evidence="10">
    <location>
        <begin position="130"/>
        <end position="153"/>
    </location>
</feature>
<dbReference type="RefSeq" id="WP_188355310.1">
    <property type="nucleotide sequence ID" value="NZ_BMDH01000002.1"/>
</dbReference>
<evidence type="ECO:0000256" key="9">
    <source>
        <dbReference type="ARBA" id="ARBA00049940"/>
    </source>
</evidence>
<feature type="transmembrane region" description="Helical" evidence="10">
    <location>
        <begin position="21"/>
        <end position="46"/>
    </location>
</feature>
<evidence type="ECO:0000313" key="11">
    <source>
        <dbReference type="EMBL" id="GGI14615.1"/>
    </source>
</evidence>
<keyword evidence="3 10" id="KW-0812">Transmembrane</keyword>
<keyword evidence="5 10" id="KW-0472">Membrane</keyword>
<evidence type="ECO:0000256" key="10">
    <source>
        <dbReference type="HAMAP-Rule" id="MF_00454"/>
    </source>
</evidence>